<reference evidence="17" key="1">
    <citation type="journal article" date="2020" name="Nat. Ecol. Evol.">
        <title>Deeply conserved synteny resolves early events in vertebrate evolution.</title>
        <authorList>
            <person name="Simakov O."/>
            <person name="Marletaz F."/>
            <person name="Yue J.X."/>
            <person name="O'Connell B."/>
            <person name="Jenkins J."/>
            <person name="Brandt A."/>
            <person name="Calef R."/>
            <person name="Tung C.H."/>
            <person name="Huang T.K."/>
            <person name="Schmutz J."/>
            <person name="Satoh N."/>
            <person name="Yu J.K."/>
            <person name="Putnam N.H."/>
            <person name="Green R.E."/>
            <person name="Rokhsar D.S."/>
        </authorList>
    </citation>
    <scope>NUCLEOTIDE SEQUENCE [LARGE SCALE GENOMIC DNA]</scope>
    <source>
        <strain evidence="17">S238N-H82</strain>
    </source>
</reference>
<sequence length="248" mass="27311">MARPQVSRIGNLDAMSSMQCSDLIVLGLPFKTTEQELREYMEQYGEVVMVQIKKDRMTGNSKGFGFVQFAEYEVQLKVISQRHMIDGNWCDVTIPNSENEGVIVHERRVFIGRCTEDISAEDLRAYFQRFGEVTDVVIPKPFRAFAFVTFQDGETAQSLCGEHYTIKGASVHVSAYTPKLGNPGQPGGLPIHERQNPPGDRSGHQGQPNQVGGNVEGNSPNNMGGNQVGMAELNEAMLAAAQGQGHHQ</sequence>
<evidence type="ECO:0000256" key="15">
    <source>
        <dbReference type="SAM" id="MobiDB-lite"/>
    </source>
</evidence>
<feature type="region of interest" description="Disordered" evidence="15">
    <location>
        <begin position="177"/>
        <end position="248"/>
    </location>
</feature>
<dbReference type="GO" id="GO:0000785">
    <property type="term" value="C:chromatin"/>
    <property type="evidence" value="ECO:0000318"/>
    <property type="project" value="GO_Central"/>
</dbReference>
<dbReference type="GO" id="GO:0003723">
    <property type="term" value="F:RNA binding"/>
    <property type="evidence" value="ECO:0000318"/>
    <property type="project" value="GO_Central"/>
</dbReference>
<evidence type="ECO:0000256" key="8">
    <source>
        <dbReference type="ARBA" id="ARBA00023015"/>
    </source>
</evidence>
<dbReference type="Proteomes" id="UP000001554">
    <property type="component" value="Chromosome 14"/>
</dbReference>
<protein>
    <recommendedName>
        <fullName evidence="3">TAR DNA-binding protein 43</fullName>
    </recommendedName>
</protein>
<dbReference type="CDD" id="cd12322">
    <property type="entry name" value="RRM2_TDP43"/>
    <property type="match status" value="1"/>
</dbReference>
<evidence type="ECO:0000256" key="14">
    <source>
        <dbReference type="PROSITE-ProRule" id="PRU00176"/>
    </source>
</evidence>
<feature type="domain" description="RRM" evidence="16">
    <location>
        <begin position="107"/>
        <end position="178"/>
    </location>
</feature>
<evidence type="ECO:0000256" key="11">
    <source>
        <dbReference type="ARBA" id="ARBA00023163"/>
    </source>
</evidence>
<evidence type="ECO:0000256" key="4">
    <source>
        <dbReference type="ARBA" id="ARBA00022491"/>
    </source>
</evidence>
<dbReference type="InterPro" id="IPR012677">
    <property type="entry name" value="Nucleotide-bd_a/b_plait_sf"/>
</dbReference>
<dbReference type="GO" id="GO:0005654">
    <property type="term" value="C:nucleoplasm"/>
    <property type="evidence" value="ECO:0000318"/>
    <property type="project" value="GO_Central"/>
</dbReference>
<dbReference type="GO" id="GO:0008380">
    <property type="term" value="P:RNA splicing"/>
    <property type="evidence" value="ECO:0007669"/>
    <property type="project" value="UniProtKB-KW"/>
</dbReference>
<dbReference type="InterPro" id="IPR000504">
    <property type="entry name" value="RRM_dom"/>
</dbReference>
<reference evidence="18 19" key="2">
    <citation type="submission" date="2025-04" db="UniProtKB">
        <authorList>
            <consortium name="RefSeq"/>
        </authorList>
    </citation>
    <scope>IDENTIFICATION</scope>
    <source>
        <strain evidence="18 19">S238N-H82</strain>
        <tissue evidence="18 19">Testes</tissue>
    </source>
</reference>
<evidence type="ECO:0000256" key="10">
    <source>
        <dbReference type="ARBA" id="ARBA00023128"/>
    </source>
</evidence>
<dbReference type="GO" id="GO:0005739">
    <property type="term" value="C:mitochondrion"/>
    <property type="evidence" value="ECO:0007669"/>
    <property type="project" value="UniProtKB-SubCell"/>
</dbReference>
<organism evidence="17 19">
    <name type="scientific">Branchiostoma floridae</name>
    <name type="common">Florida lancelet</name>
    <name type="synonym">Amphioxus</name>
    <dbReference type="NCBI Taxonomy" id="7739"/>
    <lineage>
        <taxon>Eukaryota</taxon>
        <taxon>Metazoa</taxon>
        <taxon>Chordata</taxon>
        <taxon>Cephalochordata</taxon>
        <taxon>Leptocardii</taxon>
        <taxon>Amphioxiformes</taxon>
        <taxon>Branchiostomatidae</taxon>
        <taxon>Branchiostoma</taxon>
    </lineage>
</organism>
<keyword evidence="10" id="KW-0496">Mitochondrion</keyword>
<keyword evidence="5" id="KW-0507">mRNA processing</keyword>
<keyword evidence="8" id="KW-0805">Transcription regulation</keyword>
<dbReference type="RefSeq" id="XP_035697621.1">
    <property type="nucleotide sequence ID" value="XM_035841728.1"/>
</dbReference>
<dbReference type="GeneID" id="118430725"/>
<dbReference type="RefSeq" id="XP_035697620.1">
    <property type="nucleotide sequence ID" value="XM_035841727.1"/>
</dbReference>
<evidence type="ECO:0000256" key="6">
    <source>
        <dbReference type="ARBA" id="ARBA00022737"/>
    </source>
</evidence>
<comment type="subcellular location">
    <subcellularLocation>
        <location evidence="2">Mitochondrion</location>
    </subcellularLocation>
    <subcellularLocation>
        <location evidence="1">Nucleus</location>
    </subcellularLocation>
</comment>
<keyword evidence="4" id="KW-0678">Repressor</keyword>
<evidence type="ECO:0000256" key="12">
    <source>
        <dbReference type="ARBA" id="ARBA00023187"/>
    </source>
</evidence>
<dbReference type="AlphaFoldDB" id="A0A9J7NCB5"/>
<keyword evidence="9" id="KW-0238">DNA-binding</keyword>
<keyword evidence="17" id="KW-1185">Reference proteome</keyword>
<keyword evidence="6" id="KW-0677">Repeat</keyword>
<gene>
    <name evidence="18 19" type="primary">LOC118430725</name>
</gene>
<evidence type="ECO:0000256" key="3">
    <source>
        <dbReference type="ARBA" id="ARBA00018889"/>
    </source>
</evidence>
<dbReference type="SUPFAM" id="SSF54928">
    <property type="entry name" value="RNA-binding domain, RBD"/>
    <property type="match status" value="1"/>
</dbReference>
<keyword evidence="13" id="KW-0539">Nucleus</keyword>
<feature type="domain" description="RRM" evidence="16">
    <location>
        <begin position="21"/>
        <end position="99"/>
    </location>
</feature>
<evidence type="ECO:0000256" key="7">
    <source>
        <dbReference type="ARBA" id="ARBA00022884"/>
    </source>
</evidence>
<dbReference type="CDD" id="cd12321">
    <property type="entry name" value="RRM1_TDP43"/>
    <property type="match status" value="1"/>
</dbReference>
<dbReference type="PANTHER" id="PTHR48033:SF9">
    <property type="entry name" value="TAR DNA-BINDING PROTEIN 43"/>
    <property type="match status" value="1"/>
</dbReference>
<keyword evidence="11" id="KW-0804">Transcription</keyword>
<dbReference type="GO" id="GO:0006397">
    <property type="term" value="P:mRNA processing"/>
    <property type="evidence" value="ECO:0007669"/>
    <property type="project" value="UniProtKB-KW"/>
</dbReference>
<dbReference type="FunFam" id="3.30.70.330:FF:000107">
    <property type="entry name" value="TAR DNA-binding protein 43"/>
    <property type="match status" value="1"/>
</dbReference>
<dbReference type="OMA" id="DWISCLN"/>
<dbReference type="FunFam" id="3.30.70.330:FF:000098">
    <property type="entry name" value="TAR DNA-binding protein 43"/>
    <property type="match status" value="1"/>
</dbReference>
<dbReference type="Gene3D" id="3.30.70.330">
    <property type="match status" value="2"/>
</dbReference>
<evidence type="ECO:0000313" key="19">
    <source>
        <dbReference type="RefSeq" id="XP_035697621.1"/>
    </source>
</evidence>
<evidence type="ECO:0000256" key="9">
    <source>
        <dbReference type="ARBA" id="ARBA00023125"/>
    </source>
</evidence>
<accession>A0A9J7NCB5</accession>
<dbReference type="PROSITE" id="PS50102">
    <property type="entry name" value="RRM"/>
    <property type="match status" value="2"/>
</dbReference>
<dbReference type="GO" id="GO:0010468">
    <property type="term" value="P:regulation of gene expression"/>
    <property type="evidence" value="ECO:0000318"/>
    <property type="project" value="GO_Central"/>
</dbReference>
<dbReference type="InterPro" id="IPR035979">
    <property type="entry name" value="RBD_domain_sf"/>
</dbReference>
<dbReference type="KEGG" id="bfo:118430725"/>
<keyword evidence="7 14" id="KW-0694">RNA-binding</keyword>
<proteinExistence type="predicted"/>
<dbReference type="PANTHER" id="PTHR48033">
    <property type="entry name" value="RNA-BINDING (RRM/RBD/RNP MOTIFS) FAMILY PROTEIN"/>
    <property type="match status" value="1"/>
</dbReference>
<feature type="compositionally biased region" description="Polar residues" evidence="15">
    <location>
        <begin position="204"/>
        <end position="225"/>
    </location>
</feature>
<evidence type="ECO:0000313" key="17">
    <source>
        <dbReference type="Proteomes" id="UP000001554"/>
    </source>
</evidence>
<evidence type="ECO:0000256" key="2">
    <source>
        <dbReference type="ARBA" id="ARBA00004173"/>
    </source>
</evidence>
<dbReference type="GO" id="GO:0003690">
    <property type="term" value="F:double-stranded DNA binding"/>
    <property type="evidence" value="ECO:0007669"/>
    <property type="project" value="UniProtKB-ARBA"/>
</dbReference>
<evidence type="ECO:0000256" key="1">
    <source>
        <dbReference type="ARBA" id="ARBA00004123"/>
    </source>
</evidence>
<feature type="compositionally biased region" description="Low complexity" evidence="15">
    <location>
        <begin position="230"/>
        <end position="241"/>
    </location>
</feature>
<evidence type="ECO:0000256" key="13">
    <source>
        <dbReference type="ARBA" id="ARBA00023242"/>
    </source>
</evidence>
<evidence type="ECO:0000259" key="16">
    <source>
        <dbReference type="PROSITE" id="PS50102"/>
    </source>
</evidence>
<dbReference type="Pfam" id="PF00076">
    <property type="entry name" value="RRM_1"/>
    <property type="match status" value="2"/>
</dbReference>
<dbReference type="SMART" id="SM00360">
    <property type="entry name" value="RRM"/>
    <property type="match status" value="2"/>
</dbReference>
<dbReference type="OrthoDB" id="2020831at2759"/>
<name>A0A9J7NCB5_BRAFL</name>
<evidence type="ECO:0000256" key="5">
    <source>
        <dbReference type="ARBA" id="ARBA00022664"/>
    </source>
</evidence>
<keyword evidence="12" id="KW-0508">mRNA splicing</keyword>
<evidence type="ECO:0000313" key="18">
    <source>
        <dbReference type="RefSeq" id="XP_035697620.1"/>
    </source>
</evidence>